<protein>
    <submittedName>
        <fullName evidence="1">Uncharacterized protein</fullName>
    </submittedName>
</protein>
<proteinExistence type="predicted"/>
<keyword evidence="2" id="KW-1185">Reference proteome</keyword>
<dbReference type="AlphaFoldDB" id="A0A165CLJ0"/>
<dbReference type="Proteomes" id="UP000077266">
    <property type="component" value="Unassembled WGS sequence"/>
</dbReference>
<dbReference type="OrthoDB" id="2535391at2759"/>
<organism evidence="1 2">
    <name type="scientific">Exidia glandulosa HHB12029</name>
    <dbReference type="NCBI Taxonomy" id="1314781"/>
    <lineage>
        <taxon>Eukaryota</taxon>
        <taxon>Fungi</taxon>
        <taxon>Dikarya</taxon>
        <taxon>Basidiomycota</taxon>
        <taxon>Agaricomycotina</taxon>
        <taxon>Agaricomycetes</taxon>
        <taxon>Auriculariales</taxon>
        <taxon>Exidiaceae</taxon>
        <taxon>Exidia</taxon>
    </lineage>
</organism>
<reference evidence="1 2" key="1">
    <citation type="journal article" date="2016" name="Mol. Biol. Evol.">
        <title>Comparative Genomics of Early-Diverging Mushroom-Forming Fungi Provides Insights into the Origins of Lignocellulose Decay Capabilities.</title>
        <authorList>
            <person name="Nagy L.G."/>
            <person name="Riley R."/>
            <person name="Tritt A."/>
            <person name="Adam C."/>
            <person name="Daum C."/>
            <person name="Floudas D."/>
            <person name="Sun H."/>
            <person name="Yadav J.S."/>
            <person name="Pangilinan J."/>
            <person name="Larsson K.H."/>
            <person name="Matsuura K."/>
            <person name="Barry K."/>
            <person name="Labutti K."/>
            <person name="Kuo R."/>
            <person name="Ohm R.A."/>
            <person name="Bhattacharya S.S."/>
            <person name="Shirouzu T."/>
            <person name="Yoshinaga Y."/>
            <person name="Martin F.M."/>
            <person name="Grigoriev I.V."/>
            <person name="Hibbett D.S."/>
        </authorList>
    </citation>
    <scope>NUCLEOTIDE SEQUENCE [LARGE SCALE GENOMIC DNA]</scope>
    <source>
        <strain evidence="1 2">HHB12029</strain>
    </source>
</reference>
<evidence type="ECO:0000313" key="2">
    <source>
        <dbReference type="Proteomes" id="UP000077266"/>
    </source>
</evidence>
<name>A0A165CLJ0_EXIGL</name>
<dbReference type="InParanoid" id="A0A165CLJ0"/>
<sequence>MTDWLTSSLCIYLFVYSTTQSAITVLTLCRIVSNGSLNFVSPCTSPVSGTVSSTIDSVRRCLR</sequence>
<evidence type="ECO:0000313" key="1">
    <source>
        <dbReference type="EMBL" id="KZV82691.1"/>
    </source>
</evidence>
<gene>
    <name evidence="1" type="ORF">EXIGLDRAFT_729352</name>
</gene>
<dbReference type="EMBL" id="KV426308">
    <property type="protein sequence ID" value="KZV82691.1"/>
    <property type="molecule type" value="Genomic_DNA"/>
</dbReference>
<accession>A0A165CLJ0</accession>